<organism evidence="3">
    <name type="scientific">Caulobacter sp. 73W</name>
    <dbReference type="NCBI Taxonomy" id="3161137"/>
    <lineage>
        <taxon>Bacteria</taxon>
        <taxon>Pseudomonadati</taxon>
        <taxon>Pseudomonadota</taxon>
        <taxon>Alphaproteobacteria</taxon>
        <taxon>Caulobacterales</taxon>
        <taxon>Caulobacteraceae</taxon>
        <taxon>Caulobacter</taxon>
    </lineage>
</organism>
<keyword evidence="2" id="KW-0732">Signal</keyword>
<dbReference type="AlphaFoldDB" id="A0AB39KRP6"/>
<protein>
    <submittedName>
        <fullName evidence="3">Uncharacterized protein</fullName>
    </submittedName>
</protein>
<evidence type="ECO:0000256" key="1">
    <source>
        <dbReference type="SAM" id="MobiDB-lite"/>
    </source>
</evidence>
<dbReference type="EMBL" id="CP158375">
    <property type="protein sequence ID" value="XDO96527.1"/>
    <property type="molecule type" value="Genomic_DNA"/>
</dbReference>
<feature type="region of interest" description="Disordered" evidence="1">
    <location>
        <begin position="88"/>
        <end position="118"/>
    </location>
</feature>
<evidence type="ECO:0000313" key="3">
    <source>
        <dbReference type="EMBL" id="XDO96527.1"/>
    </source>
</evidence>
<proteinExistence type="predicted"/>
<dbReference type="RefSeq" id="WP_369059369.1">
    <property type="nucleotide sequence ID" value="NZ_CP158375.1"/>
</dbReference>
<accession>A0AB39KRP6</accession>
<feature type="signal peptide" evidence="2">
    <location>
        <begin position="1"/>
        <end position="19"/>
    </location>
</feature>
<sequence length="137" mass="14108">MKALFYGIALAAFSGVAMGAALKPALQAFTNDITSSPPGMMSSLVIDQADAGPSYSSTGPWVIGTDYLRASEPVVVEAYMGDAEPYEMAASDQPAEPMEPASAPEMAEPRYPSQGGGIIDAPKASEVIAVIPIIDPA</sequence>
<feature type="compositionally biased region" description="Low complexity" evidence="1">
    <location>
        <begin position="94"/>
        <end position="106"/>
    </location>
</feature>
<feature type="chain" id="PRO_5044192603" evidence="2">
    <location>
        <begin position="20"/>
        <end position="137"/>
    </location>
</feature>
<name>A0AB39KRP6_9CAUL</name>
<gene>
    <name evidence="3" type="ORF">ABOZ73_17425</name>
</gene>
<evidence type="ECO:0000256" key="2">
    <source>
        <dbReference type="SAM" id="SignalP"/>
    </source>
</evidence>
<reference evidence="3" key="1">
    <citation type="submission" date="2024-06" db="EMBL/GenBank/DDBJ databases">
        <title>Caulobacter inopinatus, sp. nov.</title>
        <authorList>
            <person name="Donachie S.P."/>
        </authorList>
    </citation>
    <scope>NUCLEOTIDE SEQUENCE</scope>
    <source>
        <strain evidence="3">73W</strain>
    </source>
</reference>